<organism evidence="2 3">
    <name type="scientific">Cyclocybe aegerita</name>
    <name type="common">Black poplar mushroom</name>
    <name type="synonym">Agrocybe aegerita</name>
    <dbReference type="NCBI Taxonomy" id="1973307"/>
    <lineage>
        <taxon>Eukaryota</taxon>
        <taxon>Fungi</taxon>
        <taxon>Dikarya</taxon>
        <taxon>Basidiomycota</taxon>
        <taxon>Agaricomycotina</taxon>
        <taxon>Agaricomycetes</taxon>
        <taxon>Agaricomycetidae</taxon>
        <taxon>Agaricales</taxon>
        <taxon>Agaricineae</taxon>
        <taxon>Bolbitiaceae</taxon>
        <taxon>Cyclocybe</taxon>
    </lineage>
</organism>
<dbReference type="Proteomes" id="UP000467700">
    <property type="component" value="Unassembled WGS sequence"/>
</dbReference>
<accession>A0A8S0X1M5</accession>
<reference evidence="2 3" key="1">
    <citation type="submission" date="2020-01" db="EMBL/GenBank/DDBJ databases">
        <authorList>
            <person name="Gupta K D."/>
        </authorList>
    </citation>
    <scope>NUCLEOTIDE SEQUENCE [LARGE SCALE GENOMIC DNA]</scope>
</reference>
<dbReference type="EMBL" id="CACVBS010000044">
    <property type="protein sequence ID" value="CAA7264372.1"/>
    <property type="molecule type" value="Genomic_DNA"/>
</dbReference>
<dbReference type="GO" id="GO:0016491">
    <property type="term" value="F:oxidoreductase activity"/>
    <property type="evidence" value="ECO:0007669"/>
    <property type="project" value="InterPro"/>
</dbReference>
<dbReference type="PANTHER" id="PTHR22893:SF91">
    <property type="entry name" value="NADPH DEHYDROGENASE 2-RELATED"/>
    <property type="match status" value="1"/>
</dbReference>
<evidence type="ECO:0000313" key="3">
    <source>
        <dbReference type="Proteomes" id="UP000467700"/>
    </source>
</evidence>
<name>A0A8S0X1M5_CYCAE</name>
<dbReference type="Gene3D" id="3.20.20.70">
    <property type="entry name" value="Aldolase class I"/>
    <property type="match status" value="1"/>
</dbReference>
<dbReference type="PANTHER" id="PTHR22893">
    <property type="entry name" value="NADH OXIDOREDUCTASE-RELATED"/>
    <property type="match status" value="1"/>
</dbReference>
<comment type="caution">
    <text evidence="2">The sequence shown here is derived from an EMBL/GenBank/DDBJ whole genome shotgun (WGS) entry which is preliminary data.</text>
</comment>
<gene>
    <name evidence="2" type="ORF">AAE3_LOCUS6538</name>
</gene>
<protein>
    <recommendedName>
        <fullName evidence="1">NADH:flavin oxidoreductase/NADH oxidase N-terminal domain-containing protein</fullName>
    </recommendedName>
</protein>
<dbReference type="Pfam" id="PF00724">
    <property type="entry name" value="Oxidored_FMN"/>
    <property type="match status" value="1"/>
</dbReference>
<sequence>MATRPILRTVHVGTHMLKNRVGMPALTRNRAPSTYPTDLMKEYYVQRANAGLIVSEAILITRQGTEWPNAPGIWDEKHIAGWKDIVTGVHEAGGKIFAQLWHVGRAAHPDAPEQKLAGVPVYAPTAIAARGGSSLESRDTLQYALISSSSMGYKQAALNAKQAGFDGVELHGAGGYLVNQFLDSSSNKRTDQWGGNIENRCRFGLEALKVLIEVFGRDVGVKLVPTGGYNDVGMPLEETLETYSYFISEADKLNLAYICLMRYGPKMQFEYEGVPRATKHDVVASYRHLIKNAKAFVNVDVTPEEGDQLISEGKADAIFVGFNWIPHPDLVKRIEHGKPFDNTPDLDLLYAGRGEDWSKGYTDYPPASY</sequence>
<dbReference type="InterPro" id="IPR013785">
    <property type="entry name" value="Aldolase_TIM"/>
</dbReference>
<dbReference type="GO" id="GO:0010181">
    <property type="term" value="F:FMN binding"/>
    <property type="evidence" value="ECO:0007669"/>
    <property type="project" value="InterPro"/>
</dbReference>
<dbReference type="AlphaFoldDB" id="A0A8S0X1M5"/>
<dbReference type="InterPro" id="IPR045247">
    <property type="entry name" value="Oye-like"/>
</dbReference>
<dbReference type="SUPFAM" id="SSF51395">
    <property type="entry name" value="FMN-linked oxidoreductases"/>
    <property type="match status" value="1"/>
</dbReference>
<dbReference type="OrthoDB" id="276546at2759"/>
<proteinExistence type="predicted"/>
<evidence type="ECO:0000313" key="2">
    <source>
        <dbReference type="EMBL" id="CAA7264372.1"/>
    </source>
</evidence>
<feature type="domain" description="NADH:flavin oxidoreductase/NADH oxidase N-terminal" evidence="1">
    <location>
        <begin position="10"/>
        <end position="339"/>
    </location>
</feature>
<evidence type="ECO:0000259" key="1">
    <source>
        <dbReference type="Pfam" id="PF00724"/>
    </source>
</evidence>
<dbReference type="InterPro" id="IPR001155">
    <property type="entry name" value="OxRdtase_FMN_N"/>
</dbReference>
<keyword evidence="3" id="KW-1185">Reference proteome</keyword>